<comment type="caution">
    <text evidence="3">The sequence shown here is derived from an EMBL/GenBank/DDBJ whole genome shotgun (WGS) entry which is preliminary data.</text>
</comment>
<dbReference type="SUPFAM" id="SSF54106">
    <property type="entry name" value="LysM domain"/>
    <property type="match status" value="2"/>
</dbReference>
<feature type="domain" description="LysM" evidence="2">
    <location>
        <begin position="459"/>
        <end position="503"/>
    </location>
</feature>
<dbReference type="CDD" id="cd16894">
    <property type="entry name" value="MltD-like"/>
    <property type="match status" value="1"/>
</dbReference>
<dbReference type="Pfam" id="PF01464">
    <property type="entry name" value="SLT"/>
    <property type="match status" value="1"/>
</dbReference>
<dbReference type="CDD" id="cd00118">
    <property type="entry name" value="LysM"/>
    <property type="match status" value="2"/>
</dbReference>
<dbReference type="AlphaFoldDB" id="A0A644WKE1"/>
<dbReference type="SMART" id="SM00257">
    <property type="entry name" value="LysM"/>
    <property type="match status" value="2"/>
</dbReference>
<protein>
    <recommendedName>
        <fullName evidence="2">LysM domain-containing protein</fullName>
    </recommendedName>
</protein>
<sequence>MKFSSLVYTGCLAVLVFFTAGSLGAYDPDASDRRIPYLPSVPEEEPALPDYTGPQAEERVEEEEPQQELPGEQSDQTEDLLSGTSGGTAGEGGEEDPGAKLSGKTDLPVAAIDPLLSTGILVDGLEYDIDMPWGHEEFEKLREFYLSAGGKQWLKAVMQRSLPYLAFVEEKIHELGLPRELLYLPIIESEYSPYAVSKSGATGIWQFMRNSISGYGLSISEWKDDRRDFMRSTTAALLKLKDNYQALGDWSLAIAAYNAGLGAVTRAVRNAKGESIDFWHLYESKKLPKESLAYVPKFLAISTILRYPELHGLEYSWGNTLAWEAIPLDRQVDIGLIAEKAGIDLDLFKRGNAELNYSITAPGKGHVLKVPAEHAETVRSLLSGSSSPLIRYDIYTVKSGDTLSGIAKRYSTPLSIVIDANPGIKPDAIRIGQRLIIPQLSAAKAPTSSNARAAVVFDSHYTIKKGDTLGKISSLYGINPISLAEANDIGLNSILKIGQRLKVPTR</sequence>
<dbReference type="InterPro" id="IPR018392">
    <property type="entry name" value="LysM"/>
</dbReference>
<reference evidence="3" key="1">
    <citation type="submission" date="2019-08" db="EMBL/GenBank/DDBJ databases">
        <authorList>
            <person name="Kucharzyk K."/>
            <person name="Murdoch R.W."/>
            <person name="Higgins S."/>
            <person name="Loffler F."/>
        </authorList>
    </citation>
    <scope>NUCLEOTIDE SEQUENCE</scope>
</reference>
<dbReference type="InterPro" id="IPR008258">
    <property type="entry name" value="Transglycosylase_SLT_dom_1"/>
</dbReference>
<dbReference type="Gene3D" id="3.10.350.10">
    <property type="entry name" value="LysM domain"/>
    <property type="match status" value="2"/>
</dbReference>
<proteinExistence type="predicted"/>
<accession>A0A644WKE1</accession>
<feature type="compositionally biased region" description="Low complexity" evidence="1">
    <location>
        <begin position="67"/>
        <end position="83"/>
    </location>
</feature>
<dbReference type="InterPro" id="IPR023346">
    <property type="entry name" value="Lysozyme-like_dom_sf"/>
</dbReference>
<evidence type="ECO:0000259" key="2">
    <source>
        <dbReference type="PROSITE" id="PS51782"/>
    </source>
</evidence>
<dbReference type="Gene3D" id="1.10.530.10">
    <property type="match status" value="1"/>
</dbReference>
<dbReference type="PANTHER" id="PTHR33734:SF22">
    <property type="entry name" value="MEMBRANE-BOUND LYTIC MUREIN TRANSGLYCOSYLASE D"/>
    <property type="match status" value="1"/>
</dbReference>
<evidence type="ECO:0000256" key="1">
    <source>
        <dbReference type="SAM" id="MobiDB-lite"/>
    </source>
</evidence>
<dbReference type="PROSITE" id="PS51782">
    <property type="entry name" value="LYSM"/>
    <property type="match status" value="2"/>
</dbReference>
<dbReference type="PANTHER" id="PTHR33734">
    <property type="entry name" value="LYSM DOMAIN-CONTAINING GPI-ANCHORED PROTEIN 2"/>
    <property type="match status" value="1"/>
</dbReference>
<feature type="domain" description="LysM" evidence="2">
    <location>
        <begin position="393"/>
        <end position="437"/>
    </location>
</feature>
<feature type="region of interest" description="Disordered" evidence="1">
    <location>
        <begin position="35"/>
        <end position="104"/>
    </location>
</feature>
<dbReference type="EMBL" id="VSSQ01000905">
    <property type="protein sequence ID" value="MPM02883.1"/>
    <property type="molecule type" value="Genomic_DNA"/>
</dbReference>
<dbReference type="GO" id="GO:0008932">
    <property type="term" value="F:lytic endotransglycosylase activity"/>
    <property type="evidence" value="ECO:0007669"/>
    <property type="project" value="TreeGrafter"/>
</dbReference>
<dbReference type="InterPro" id="IPR036779">
    <property type="entry name" value="LysM_dom_sf"/>
</dbReference>
<gene>
    <name evidence="3" type="ORF">SDC9_49139</name>
</gene>
<dbReference type="SUPFAM" id="SSF53955">
    <property type="entry name" value="Lysozyme-like"/>
    <property type="match status" value="1"/>
</dbReference>
<organism evidence="3">
    <name type="scientific">bioreactor metagenome</name>
    <dbReference type="NCBI Taxonomy" id="1076179"/>
    <lineage>
        <taxon>unclassified sequences</taxon>
        <taxon>metagenomes</taxon>
        <taxon>ecological metagenomes</taxon>
    </lineage>
</organism>
<name>A0A644WKE1_9ZZZZ</name>
<evidence type="ECO:0000313" key="3">
    <source>
        <dbReference type="EMBL" id="MPM02883.1"/>
    </source>
</evidence>
<dbReference type="Pfam" id="PF01476">
    <property type="entry name" value="LysM"/>
    <property type="match status" value="2"/>
</dbReference>